<sequence>MNKYLPIILKLVAAVIMLQTLFFKFTGAQESIDLFTKLAGENEASMRIGTGVLELIASILLFIPNKTWLGAILTVGLMGGAIMGHLTKIGIEHNGDGGGLFICAIITLVAGAILLILNRKHIPFIGSKL</sequence>
<evidence type="ECO:0000256" key="5">
    <source>
        <dbReference type="SAM" id="Phobius"/>
    </source>
</evidence>
<accession>A0ABP1EYA1</accession>
<evidence type="ECO:0000256" key="1">
    <source>
        <dbReference type="ARBA" id="ARBA00004141"/>
    </source>
</evidence>
<dbReference type="EMBL" id="CAXJIO010000002">
    <property type="protein sequence ID" value="CAL2101143.1"/>
    <property type="molecule type" value="Genomic_DNA"/>
</dbReference>
<dbReference type="Proteomes" id="UP001497527">
    <property type="component" value="Unassembled WGS sequence"/>
</dbReference>
<feature type="transmembrane region" description="Helical" evidence="5">
    <location>
        <begin position="98"/>
        <end position="117"/>
    </location>
</feature>
<protein>
    <submittedName>
        <fullName evidence="6">DoxX family protein</fullName>
    </submittedName>
</protein>
<comment type="subcellular location">
    <subcellularLocation>
        <location evidence="1">Membrane</location>
        <topology evidence="1">Multi-pass membrane protein</topology>
    </subcellularLocation>
</comment>
<evidence type="ECO:0000256" key="4">
    <source>
        <dbReference type="ARBA" id="ARBA00023136"/>
    </source>
</evidence>
<evidence type="ECO:0000256" key="3">
    <source>
        <dbReference type="ARBA" id="ARBA00022989"/>
    </source>
</evidence>
<gene>
    <name evidence="6" type="ORF">T190423A01A_110033</name>
</gene>
<dbReference type="InterPro" id="IPR032808">
    <property type="entry name" value="DoxX"/>
</dbReference>
<name>A0ABP1EYA1_9FLAO</name>
<comment type="caution">
    <text evidence="6">The sequence shown here is derived from an EMBL/GenBank/DDBJ whole genome shotgun (WGS) entry which is preliminary data.</text>
</comment>
<organism evidence="6 7">
    <name type="scientific">Tenacibaculum polynesiense</name>
    <dbReference type="NCBI Taxonomy" id="3137857"/>
    <lineage>
        <taxon>Bacteria</taxon>
        <taxon>Pseudomonadati</taxon>
        <taxon>Bacteroidota</taxon>
        <taxon>Flavobacteriia</taxon>
        <taxon>Flavobacteriales</taxon>
        <taxon>Flavobacteriaceae</taxon>
        <taxon>Tenacibaculum</taxon>
    </lineage>
</organism>
<dbReference type="RefSeq" id="WP_348713839.1">
    <property type="nucleotide sequence ID" value="NZ_CAXJIO010000002.1"/>
</dbReference>
<evidence type="ECO:0000313" key="7">
    <source>
        <dbReference type="Proteomes" id="UP001497527"/>
    </source>
</evidence>
<proteinExistence type="predicted"/>
<feature type="transmembrane region" description="Helical" evidence="5">
    <location>
        <begin position="44"/>
        <end position="63"/>
    </location>
</feature>
<keyword evidence="7" id="KW-1185">Reference proteome</keyword>
<feature type="transmembrane region" description="Helical" evidence="5">
    <location>
        <begin position="68"/>
        <end position="86"/>
    </location>
</feature>
<evidence type="ECO:0000313" key="6">
    <source>
        <dbReference type="EMBL" id="CAL2101143.1"/>
    </source>
</evidence>
<evidence type="ECO:0000256" key="2">
    <source>
        <dbReference type="ARBA" id="ARBA00022692"/>
    </source>
</evidence>
<keyword evidence="4 5" id="KW-0472">Membrane</keyword>
<reference evidence="6 7" key="1">
    <citation type="submission" date="2024-05" db="EMBL/GenBank/DDBJ databases">
        <authorList>
            <person name="Duchaud E."/>
        </authorList>
    </citation>
    <scope>NUCLEOTIDE SEQUENCE [LARGE SCALE GENOMIC DNA]</scope>
    <source>
        <strain evidence="6">Ena-SAMPLE-TAB-13-05-2024-13:56:06:370-140308</strain>
    </source>
</reference>
<keyword evidence="2 5" id="KW-0812">Transmembrane</keyword>
<dbReference type="Pfam" id="PF07681">
    <property type="entry name" value="DoxX"/>
    <property type="match status" value="1"/>
</dbReference>
<keyword evidence="3 5" id="KW-1133">Transmembrane helix</keyword>